<protein>
    <submittedName>
        <fullName evidence="2">Uncharacterized protein</fullName>
    </submittedName>
</protein>
<dbReference type="Proteomes" id="UP000076532">
    <property type="component" value="Unassembled WGS sequence"/>
</dbReference>
<reference evidence="2 3" key="1">
    <citation type="journal article" date="2016" name="Mol. Biol. Evol.">
        <title>Comparative Genomics of Early-Diverging Mushroom-Forming Fungi Provides Insights into the Origins of Lignocellulose Decay Capabilities.</title>
        <authorList>
            <person name="Nagy L.G."/>
            <person name="Riley R."/>
            <person name="Tritt A."/>
            <person name="Adam C."/>
            <person name="Daum C."/>
            <person name="Floudas D."/>
            <person name="Sun H."/>
            <person name="Yadav J.S."/>
            <person name="Pangilinan J."/>
            <person name="Larsson K.H."/>
            <person name="Matsuura K."/>
            <person name="Barry K."/>
            <person name="Labutti K."/>
            <person name="Kuo R."/>
            <person name="Ohm R.A."/>
            <person name="Bhattacharya S.S."/>
            <person name="Shirouzu T."/>
            <person name="Yoshinaga Y."/>
            <person name="Martin F.M."/>
            <person name="Grigoriev I.V."/>
            <person name="Hibbett D.S."/>
        </authorList>
    </citation>
    <scope>NUCLEOTIDE SEQUENCE [LARGE SCALE GENOMIC DNA]</scope>
    <source>
        <strain evidence="2 3">CBS 109695</strain>
    </source>
</reference>
<feature type="compositionally biased region" description="Polar residues" evidence="1">
    <location>
        <begin position="62"/>
        <end position="78"/>
    </location>
</feature>
<dbReference type="AlphaFoldDB" id="A0A167TM77"/>
<evidence type="ECO:0000256" key="1">
    <source>
        <dbReference type="SAM" id="MobiDB-lite"/>
    </source>
</evidence>
<organism evidence="2 3">
    <name type="scientific">Athelia psychrophila</name>
    <dbReference type="NCBI Taxonomy" id="1759441"/>
    <lineage>
        <taxon>Eukaryota</taxon>
        <taxon>Fungi</taxon>
        <taxon>Dikarya</taxon>
        <taxon>Basidiomycota</taxon>
        <taxon>Agaricomycotina</taxon>
        <taxon>Agaricomycetes</taxon>
        <taxon>Agaricomycetidae</taxon>
        <taxon>Atheliales</taxon>
        <taxon>Atheliaceae</taxon>
        <taxon>Athelia</taxon>
    </lineage>
</organism>
<gene>
    <name evidence="2" type="ORF">FIBSPDRAFT_905284</name>
</gene>
<keyword evidence="3" id="KW-1185">Reference proteome</keyword>
<feature type="compositionally biased region" description="Polar residues" evidence="1">
    <location>
        <begin position="99"/>
        <end position="108"/>
    </location>
</feature>
<name>A0A167TM77_9AGAM</name>
<proteinExistence type="predicted"/>
<accession>A0A167TM77</accession>
<dbReference type="EMBL" id="KV418172">
    <property type="protein sequence ID" value="KZP03082.1"/>
    <property type="molecule type" value="Genomic_DNA"/>
</dbReference>
<evidence type="ECO:0000313" key="2">
    <source>
        <dbReference type="EMBL" id="KZP03082.1"/>
    </source>
</evidence>
<feature type="region of interest" description="Disordered" evidence="1">
    <location>
        <begin position="156"/>
        <end position="206"/>
    </location>
</feature>
<feature type="region of interest" description="Disordered" evidence="1">
    <location>
        <begin position="54"/>
        <end position="111"/>
    </location>
</feature>
<sequence>MTGDRVIGNSVKNNTSHTAIYTTTITNQVHVSQVSYSSVQVNNNMVQPTSAHIKNVGHKVSPPNTRQVNTNSTSQTAPPKNVGHKSRPRSRESGPVTVVSESTNQTGHHNIGKYPVQVSTVNPNMSSGQVPAQHRASPDQRCKAVTTSVTDKSCKYEPSVGPVTVTGDSEQVGADKRKTGGYKYKVPGQCRTSVSQKASDRYKSMR</sequence>
<evidence type="ECO:0000313" key="3">
    <source>
        <dbReference type="Proteomes" id="UP000076532"/>
    </source>
</evidence>